<dbReference type="GO" id="GO:0048038">
    <property type="term" value="F:quinone binding"/>
    <property type="evidence" value="ECO:0007669"/>
    <property type="project" value="UniProtKB-KW"/>
</dbReference>
<dbReference type="Gene3D" id="1.20.1440.130">
    <property type="entry name" value="VKOR domain"/>
    <property type="match status" value="1"/>
</dbReference>
<feature type="transmembrane region" description="Helical" evidence="10">
    <location>
        <begin position="170"/>
        <end position="191"/>
    </location>
</feature>
<keyword evidence="8" id="KW-1015">Disulfide bond</keyword>
<dbReference type="InterPro" id="IPR041714">
    <property type="entry name" value="VKOR_Actinobacteria"/>
</dbReference>
<keyword evidence="6" id="KW-0560">Oxidoreductase</keyword>
<dbReference type="EMBL" id="FLQR01000001">
    <property type="protein sequence ID" value="SBS70843.1"/>
    <property type="molecule type" value="Genomic_DNA"/>
</dbReference>
<keyword evidence="7 10" id="KW-0472">Membrane</keyword>
<dbReference type="CDD" id="cd12922">
    <property type="entry name" value="VKOR_5"/>
    <property type="match status" value="1"/>
</dbReference>
<gene>
    <name evidence="12" type="ORF">MIPYR_10679</name>
</gene>
<evidence type="ECO:0000256" key="8">
    <source>
        <dbReference type="ARBA" id="ARBA00023157"/>
    </source>
</evidence>
<feature type="transmembrane region" description="Helical" evidence="10">
    <location>
        <begin position="74"/>
        <end position="92"/>
    </location>
</feature>
<feature type="transmembrane region" description="Helical" evidence="10">
    <location>
        <begin position="12"/>
        <end position="29"/>
    </location>
</feature>
<sequence>MPTRLTHTRPRALAVWLIIAGAIGLLAAFELTVEKFHLLAEPGSTASCDVNIVVQCGKNLDSWQGAVFGFPNPLLGLVGWVAPIAVGVAILAGARFARWFWWLFWAGTAFAFGFVVWLITQSVFVLGTLCPWCMVTWIVTIPTFYAVTLHLLRSGVVPAPARVRAAADTLLGWIPLLGILSYAVIALIAQLRLDWIGTL</sequence>
<keyword evidence="3 10" id="KW-0812">Transmembrane</keyword>
<name>A0A1Y5NWU3_9MICO</name>
<evidence type="ECO:0000256" key="5">
    <source>
        <dbReference type="ARBA" id="ARBA00022989"/>
    </source>
</evidence>
<organism evidence="12">
    <name type="scientific">uncultured Microbacterium sp</name>
    <dbReference type="NCBI Taxonomy" id="191216"/>
    <lineage>
        <taxon>Bacteria</taxon>
        <taxon>Bacillati</taxon>
        <taxon>Actinomycetota</taxon>
        <taxon>Actinomycetes</taxon>
        <taxon>Micrococcales</taxon>
        <taxon>Microbacteriaceae</taxon>
        <taxon>Microbacterium</taxon>
        <taxon>environmental samples</taxon>
    </lineage>
</organism>
<proteinExistence type="inferred from homology"/>
<dbReference type="InterPro" id="IPR038354">
    <property type="entry name" value="VKOR_sf"/>
</dbReference>
<reference evidence="12" key="1">
    <citation type="submission" date="2016-03" db="EMBL/GenBank/DDBJ databases">
        <authorList>
            <person name="Ploux O."/>
        </authorList>
    </citation>
    <scope>NUCLEOTIDE SEQUENCE</scope>
    <source>
        <strain evidence="12">UC1</strain>
    </source>
</reference>
<evidence type="ECO:0000313" key="12">
    <source>
        <dbReference type="EMBL" id="SBS70843.1"/>
    </source>
</evidence>
<dbReference type="GO" id="GO:0016491">
    <property type="term" value="F:oxidoreductase activity"/>
    <property type="evidence" value="ECO:0007669"/>
    <property type="project" value="UniProtKB-KW"/>
</dbReference>
<feature type="domain" description="Vitamin K epoxide reductase" evidence="11">
    <location>
        <begin position="10"/>
        <end position="151"/>
    </location>
</feature>
<evidence type="ECO:0000259" key="11">
    <source>
        <dbReference type="SMART" id="SM00756"/>
    </source>
</evidence>
<protein>
    <submittedName>
        <fullName evidence="12">Putative integral membrane protein</fullName>
    </submittedName>
</protein>
<keyword evidence="5 10" id="KW-1133">Transmembrane helix</keyword>
<dbReference type="InterPro" id="IPR012932">
    <property type="entry name" value="VKOR"/>
</dbReference>
<evidence type="ECO:0000256" key="7">
    <source>
        <dbReference type="ARBA" id="ARBA00023136"/>
    </source>
</evidence>
<dbReference type="SMART" id="SM00756">
    <property type="entry name" value="VKc"/>
    <property type="match status" value="1"/>
</dbReference>
<feature type="transmembrane region" description="Helical" evidence="10">
    <location>
        <begin position="125"/>
        <end position="149"/>
    </location>
</feature>
<comment type="similarity">
    <text evidence="2">Belongs to the VKOR family.</text>
</comment>
<evidence type="ECO:0000256" key="9">
    <source>
        <dbReference type="ARBA" id="ARBA00023284"/>
    </source>
</evidence>
<evidence type="ECO:0000256" key="1">
    <source>
        <dbReference type="ARBA" id="ARBA00004141"/>
    </source>
</evidence>
<comment type="subcellular location">
    <subcellularLocation>
        <location evidence="1">Membrane</location>
        <topology evidence="1">Multi-pass membrane protein</topology>
    </subcellularLocation>
</comment>
<evidence type="ECO:0000256" key="10">
    <source>
        <dbReference type="SAM" id="Phobius"/>
    </source>
</evidence>
<evidence type="ECO:0000256" key="3">
    <source>
        <dbReference type="ARBA" id="ARBA00022692"/>
    </source>
</evidence>
<accession>A0A1Y5NWU3</accession>
<evidence type="ECO:0000256" key="6">
    <source>
        <dbReference type="ARBA" id="ARBA00023002"/>
    </source>
</evidence>
<keyword evidence="4" id="KW-0874">Quinone</keyword>
<dbReference type="RefSeq" id="WP_295573584.1">
    <property type="nucleotide sequence ID" value="NZ_FLQR01000001.1"/>
</dbReference>
<dbReference type="AlphaFoldDB" id="A0A1Y5NWU3"/>
<keyword evidence="9" id="KW-0676">Redox-active center</keyword>
<feature type="transmembrane region" description="Helical" evidence="10">
    <location>
        <begin position="99"/>
        <end position="119"/>
    </location>
</feature>
<evidence type="ECO:0000256" key="2">
    <source>
        <dbReference type="ARBA" id="ARBA00006214"/>
    </source>
</evidence>
<dbReference type="Pfam" id="PF07884">
    <property type="entry name" value="VKOR"/>
    <property type="match status" value="1"/>
</dbReference>
<evidence type="ECO:0000256" key="4">
    <source>
        <dbReference type="ARBA" id="ARBA00022719"/>
    </source>
</evidence>
<dbReference type="GO" id="GO:0016020">
    <property type="term" value="C:membrane"/>
    <property type="evidence" value="ECO:0007669"/>
    <property type="project" value="UniProtKB-SubCell"/>
</dbReference>